<protein>
    <submittedName>
        <fullName evidence="1">Uncharacterized protein</fullName>
    </submittedName>
</protein>
<dbReference type="Proteomes" id="UP001144256">
    <property type="component" value="Unassembled WGS sequence"/>
</dbReference>
<dbReference type="AlphaFoldDB" id="A0A9W5YDA0"/>
<dbReference type="RefSeq" id="WP_281816259.1">
    <property type="nucleotide sequence ID" value="NZ_BRLB01000008.1"/>
</dbReference>
<evidence type="ECO:0000313" key="1">
    <source>
        <dbReference type="EMBL" id="GKX30248.1"/>
    </source>
</evidence>
<dbReference type="EMBL" id="BRLB01000008">
    <property type="protein sequence ID" value="GKX30248.1"/>
    <property type="molecule type" value="Genomic_DNA"/>
</dbReference>
<reference evidence="1" key="1">
    <citation type="submission" date="2022-06" db="EMBL/GenBank/DDBJ databases">
        <title>Vallitalea longa sp. nov., an anaerobic bacterium isolated from marine sediment.</title>
        <authorList>
            <person name="Hirano S."/>
            <person name="Terahara T."/>
            <person name="Mori K."/>
            <person name="Hamada M."/>
            <person name="Matsumoto R."/>
            <person name="Kobayashi T."/>
        </authorList>
    </citation>
    <scope>NUCLEOTIDE SEQUENCE</scope>
    <source>
        <strain evidence="1">SH18-1</strain>
    </source>
</reference>
<name>A0A9W5YDA0_9FIRM</name>
<keyword evidence="2" id="KW-1185">Reference proteome</keyword>
<evidence type="ECO:0000313" key="2">
    <source>
        <dbReference type="Proteomes" id="UP001144256"/>
    </source>
</evidence>
<comment type="caution">
    <text evidence="1">The sequence shown here is derived from an EMBL/GenBank/DDBJ whole genome shotgun (WGS) entry which is preliminary data.</text>
</comment>
<organism evidence="1 2">
    <name type="scientific">Vallitalea longa</name>
    <dbReference type="NCBI Taxonomy" id="2936439"/>
    <lineage>
        <taxon>Bacteria</taxon>
        <taxon>Bacillati</taxon>
        <taxon>Bacillota</taxon>
        <taxon>Clostridia</taxon>
        <taxon>Lachnospirales</taxon>
        <taxon>Vallitaleaceae</taxon>
        <taxon>Vallitalea</taxon>
    </lineage>
</organism>
<sequence length="194" mass="22873">MKSKVKVKRDEKLGRTFIDFFKLKDKDKKDYRFDVLNILLRDQDLLVMINTNLCCTVDNSVPRDNIRVIEKYVKDKGFKNIVIPIENTNKKSVFGFSIGTKNKNTSYKLGFIMPKGNFDRELYEDLFNIYDIEIGVGLIKDEEEILEDFRKGYFDSLFNKEYFRNSVYVGIMFDKIITDLEFDFDEIANLSNAK</sequence>
<proteinExistence type="predicted"/>
<accession>A0A9W5YDA0</accession>
<gene>
    <name evidence="1" type="ORF">SH1V18_27280</name>
</gene>